<feature type="non-terminal residue" evidence="2">
    <location>
        <position position="250"/>
    </location>
</feature>
<dbReference type="PANTHER" id="PTHR45398:SF1">
    <property type="entry name" value="ENZYME, PUTATIVE (JCVI)-RELATED"/>
    <property type="match status" value="1"/>
</dbReference>
<keyword evidence="3" id="KW-1185">Reference proteome</keyword>
<dbReference type="Gene3D" id="3.30.559.30">
    <property type="entry name" value="Nonribosomal peptide synthetase, condensation domain"/>
    <property type="match status" value="1"/>
</dbReference>
<dbReference type="Proteomes" id="UP001610631">
    <property type="component" value="Unassembled WGS sequence"/>
</dbReference>
<dbReference type="Pfam" id="PF00668">
    <property type="entry name" value="Condensation"/>
    <property type="match status" value="1"/>
</dbReference>
<evidence type="ECO:0000259" key="1">
    <source>
        <dbReference type="Pfam" id="PF00668"/>
    </source>
</evidence>
<feature type="non-terminal residue" evidence="2">
    <location>
        <position position="1"/>
    </location>
</feature>
<reference evidence="2 3" key="1">
    <citation type="submission" date="2024-03" db="EMBL/GenBank/DDBJ databases">
        <title>Whole genome sequencing of Streptomyces racemochromogenes, to identify antimicrobial biosynthetic gene clusters.</title>
        <authorList>
            <person name="Suryawanshi P."/>
            <person name="Krishnaraj P.U."/>
            <person name="Arun Y.P."/>
            <person name="Suryawanshi M.P."/>
            <person name="Rakshit O."/>
        </authorList>
    </citation>
    <scope>NUCLEOTIDE SEQUENCE [LARGE SCALE GENOMIC DNA]</scope>
    <source>
        <strain evidence="2 3">AUDT626</strain>
    </source>
</reference>
<dbReference type="Gene3D" id="3.30.559.10">
    <property type="entry name" value="Chloramphenicol acetyltransferase-like domain"/>
    <property type="match status" value="1"/>
</dbReference>
<dbReference type="EMBL" id="JBBDHD010000310">
    <property type="protein sequence ID" value="MFH7600647.1"/>
    <property type="molecule type" value="Genomic_DNA"/>
</dbReference>
<accession>A0ABW7PQE1</accession>
<proteinExistence type="predicted"/>
<dbReference type="SUPFAM" id="SSF52777">
    <property type="entry name" value="CoA-dependent acyltransferases"/>
    <property type="match status" value="1"/>
</dbReference>
<name>A0ABW7PQE1_9ACTN</name>
<organism evidence="2 3">
    <name type="scientific">Streptomyces racemochromogenes</name>
    <dbReference type="NCBI Taxonomy" id="67353"/>
    <lineage>
        <taxon>Bacteria</taxon>
        <taxon>Bacillati</taxon>
        <taxon>Actinomycetota</taxon>
        <taxon>Actinomycetes</taxon>
        <taxon>Kitasatosporales</taxon>
        <taxon>Streptomycetaceae</taxon>
        <taxon>Streptomyces</taxon>
    </lineage>
</organism>
<gene>
    <name evidence="2" type="ORF">WDV06_36985</name>
</gene>
<evidence type="ECO:0000313" key="3">
    <source>
        <dbReference type="Proteomes" id="UP001610631"/>
    </source>
</evidence>
<dbReference type="PANTHER" id="PTHR45398">
    <property type="match status" value="1"/>
</dbReference>
<dbReference type="InterPro" id="IPR001242">
    <property type="entry name" value="Condensation_dom"/>
</dbReference>
<feature type="domain" description="Condensation" evidence="1">
    <location>
        <begin position="7"/>
        <end position="249"/>
    </location>
</feature>
<sequence length="250" mass="26977">EDPQSLISRQSEYWRQELAGLPELIELPLDRPRPAVATHTGDIVPLELDADSHAALARLARQTNSTMFMVFHAALAAVLTRLGAGTDVPIGTAVAGRSDEALEDLVGFFVNTLVLRTDTSGDPTFRELVERVREADLGAFAHQDVPFERLVEIVNPVRSLSHHPLFQVMLVLQNNAESKPSLGSLTARVEDLAVGTAKFDLAFTLHERHTADGTPAGVGGALTYATDVFDRGSVEVLVGRLVRLLEAVAG</sequence>
<protein>
    <submittedName>
        <fullName evidence="2">Condensation domain-containing protein</fullName>
    </submittedName>
</protein>
<dbReference type="InterPro" id="IPR023213">
    <property type="entry name" value="CAT-like_dom_sf"/>
</dbReference>
<dbReference type="RefSeq" id="WP_395514182.1">
    <property type="nucleotide sequence ID" value="NZ_JBBDHD010000310.1"/>
</dbReference>
<comment type="caution">
    <text evidence="2">The sequence shown here is derived from an EMBL/GenBank/DDBJ whole genome shotgun (WGS) entry which is preliminary data.</text>
</comment>
<evidence type="ECO:0000313" key="2">
    <source>
        <dbReference type="EMBL" id="MFH7600647.1"/>
    </source>
</evidence>